<reference evidence="7 8" key="1">
    <citation type="submission" date="2018-10" db="EMBL/GenBank/DDBJ databases">
        <title>Robbsia sp. DHC34, isolated from soil.</title>
        <authorList>
            <person name="Gao Z.-H."/>
            <person name="Qiu L.-H."/>
        </authorList>
    </citation>
    <scope>NUCLEOTIDE SEQUENCE [LARGE SCALE GENOMIC DNA]</scope>
    <source>
        <strain evidence="7 8">DHC34</strain>
    </source>
</reference>
<comment type="caution">
    <text evidence="7">The sequence shown here is derived from an EMBL/GenBank/DDBJ whole genome shotgun (WGS) entry which is preliminary data.</text>
</comment>
<evidence type="ECO:0000259" key="6">
    <source>
        <dbReference type="PROSITE" id="PS50977"/>
    </source>
</evidence>
<dbReference type="Pfam" id="PF13305">
    <property type="entry name" value="TetR_C_33"/>
    <property type="match status" value="1"/>
</dbReference>
<dbReference type="InterPro" id="IPR025996">
    <property type="entry name" value="MT1864/Rv1816-like_C"/>
</dbReference>
<evidence type="ECO:0000313" key="7">
    <source>
        <dbReference type="EMBL" id="RKP46148.1"/>
    </source>
</evidence>
<keyword evidence="2 4" id="KW-0238">DNA-binding</keyword>
<name>A0A494X651_9BURK</name>
<sequence length="270" mass="28232">MTQPKAERVAVAAPEDDANGAAHASEAAAPGRAAGVGGPRSAARAAAGIDVPPAPQLGDSAGRTRAYHHGALPAALLAAAETVLARDGLRGLTLRSIAREAGVSHTAPQHHFGDMAGVLSELVARAFERLADRMEASGREAAPGRARRKAVAHAYVEFAIENPDLFRLMSRGELLDSARPSLMAARARAGRVLSGDVDAARDDNRQGTPFLPLTPEHAVAVTSAWAYVHGLATLLIDNRLNGLVRASPAFEDAQALVYRAIETVRLMADD</sequence>
<dbReference type="OrthoDB" id="5293556at2"/>
<dbReference type="EMBL" id="RBZU01000015">
    <property type="protein sequence ID" value="RKP46148.1"/>
    <property type="molecule type" value="Genomic_DNA"/>
</dbReference>
<dbReference type="InterPro" id="IPR050109">
    <property type="entry name" value="HTH-type_TetR-like_transc_reg"/>
</dbReference>
<dbReference type="InterPro" id="IPR001647">
    <property type="entry name" value="HTH_TetR"/>
</dbReference>
<dbReference type="PROSITE" id="PS50977">
    <property type="entry name" value="HTH_TETR_2"/>
    <property type="match status" value="1"/>
</dbReference>
<feature type="compositionally biased region" description="Low complexity" evidence="5">
    <location>
        <begin position="19"/>
        <end position="40"/>
    </location>
</feature>
<evidence type="ECO:0000256" key="5">
    <source>
        <dbReference type="SAM" id="MobiDB-lite"/>
    </source>
</evidence>
<dbReference type="RefSeq" id="WP_121090473.1">
    <property type="nucleotide sequence ID" value="NZ_RBZU01000015.1"/>
</dbReference>
<keyword evidence="8" id="KW-1185">Reference proteome</keyword>
<dbReference type="InterPro" id="IPR036271">
    <property type="entry name" value="Tet_transcr_reg_TetR-rel_C_sf"/>
</dbReference>
<dbReference type="PANTHER" id="PTHR30055">
    <property type="entry name" value="HTH-TYPE TRANSCRIPTIONAL REGULATOR RUTR"/>
    <property type="match status" value="1"/>
</dbReference>
<dbReference type="GO" id="GO:0000976">
    <property type="term" value="F:transcription cis-regulatory region binding"/>
    <property type="evidence" value="ECO:0007669"/>
    <property type="project" value="TreeGrafter"/>
</dbReference>
<dbReference type="InterPro" id="IPR009057">
    <property type="entry name" value="Homeodomain-like_sf"/>
</dbReference>
<dbReference type="AlphaFoldDB" id="A0A494X651"/>
<organism evidence="7 8">
    <name type="scientific">Pararobbsia silviterrae</name>
    <dbReference type="NCBI Taxonomy" id="1792498"/>
    <lineage>
        <taxon>Bacteria</taxon>
        <taxon>Pseudomonadati</taxon>
        <taxon>Pseudomonadota</taxon>
        <taxon>Betaproteobacteria</taxon>
        <taxon>Burkholderiales</taxon>
        <taxon>Burkholderiaceae</taxon>
        <taxon>Pararobbsia</taxon>
    </lineage>
</organism>
<dbReference type="Gene3D" id="1.10.357.10">
    <property type="entry name" value="Tetracycline Repressor, domain 2"/>
    <property type="match status" value="1"/>
</dbReference>
<evidence type="ECO:0000256" key="1">
    <source>
        <dbReference type="ARBA" id="ARBA00023015"/>
    </source>
</evidence>
<dbReference type="GO" id="GO:0003700">
    <property type="term" value="F:DNA-binding transcription factor activity"/>
    <property type="evidence" value="ECO:0007669"/>
    <property type="project" value="TreeGrafter"/>
</dbReference>
<gene>
    <name evidence="7" type="ORF">D7S86_24805</name>
</gene>
<proteinExistence type="predicted"/>
<keyword evidence="1" id="KW-0805">Transcription regulation</keyword>
<accession>A0A494X651</accession>
<feature type="DNA-binding region" description="H-T-H motif" evidence="4">
    <location>
        <begin position="93"/>
        <end position="112"/>
    </location>
</feature>
<feature type="domain" description="HTH tetR-type" evidence="6">
    <location>
        <begin position="70"/>
        <end position="130"/>
    </location>
</feature>
<evidence type="ECO:0000313" key="8">
    <source>
        <dbReference type="Proteomes" id="UP000270342"/>
    </source>
</evidence>
<evidence type="ECO:0000256" key="4">
    <source>
        <dbReference type="PROSITE-ProRule" id="PRU00335"/>
    </source>
</evidence>
<keyword evidence="3" id="KW-0804">Transcription</keyword>
<dbReference type="Proteomes" id="UP000270342">
    <property type="component" value="Unassembled WGS sequence"/>
</dbReference>
<protein>
    <submittedName>
        <fullName evidence="7">TetR/AcrR family transcriptional regulator</fullName>
    </submittedName>
</protein>
<dbReference type="SUPFAM" id="SSF48498">
    <property type="entry name" value="Tetracyclin repressor-like, C-terminal domain"/>
    <property type="match status" value="1"/>
</dbReference>
<feature type="region of interest" description="Disordered" evidence="5">
    <location>
        <begin position="1"/>
        <end position="40"/>
    </location>
</feature>
<dbReference type="PANTHER" id="PTHR30055:SF220">
    <property type="entry name" value="TETR-FAMILY REGULATORY PROTEIN"/>
    <property type="match status" value="1"/>
</dbReference>
<evidence type="ECO:0000256" key="3">
    <source>
        <dbReference type="ARBA" id="ARBA00023163"/>
    </source>
</evidence>
<dbReference type="Pfam" id="PF00440">
    <property type="entry name" value="TetR_N"/>
    <property type="match status" value="1"/>
</dbReference>
<evidence type="ECO:0000256" key="2">
    <source>
        <dbReference type="ARBA" id="ARBA00023125"/>
    </source>
</evidence>
<dbReference type="SUPFAM" id="SSF46689">
    <property type="entry name" value="Homeodomain-like"/>
    <property type="match status" value="1"/>
</dbReference>